<reference evidence="2 3" key="1">
    <citation type="journal article" date="2012" name="Genet. Mol. Biol.">
        <title>Analysis of 16S rRNA and mxaF genes revealing insights into Methylobacterium niche-specific plant association.</title>
        <authorList>
            <person name="Dourado M.N."/>
            <person name="Andreote F.D."/>
            <person name="Dini-Andreote F."/>
            <person name="Conti R."/>
            <person name="Araujo J.M."/>
            <person name="Araujo W.L."/>
        </authorList>
    </citation>
    <scope>NUCLEOTIDE SEQUENCE [LARGE SCALE GENOMIC DNA]</scope>
    <source>
        <strain evidence="2 3">TC3-10</strain>
    </source>
</reference>
<dbReference type="Proteomes" id="UP001355206">
    <property type="component" value="Unassembled WGS sequence"/>
</dbReference>
<dbReference type="InterPro" id="IPR029063">
    <property type="entry name" value="SAM-dependent_MTases_sf"/>
</dbReference>
<proteinExistence type="predicted"/>
<dbReference type="GO" id="GO:0008168">
    <property type="term" value="F:methyltransferase activity"/>
    <property type="evidence" value="ECO:0007669"/>
    <property type="project" value="UniProtKB-KW"/>
</dbReference>
<dbReference type="InterPro" id="IPR006342">
    <property type="entry name" value="FkbM_mtfrase"/>
</dbReference>
<keyword evidence="2" id="KW-0489">Methyltransferase</keyword>
<name>A0ABU7TTU1_9HYPH</name>
<keyword evidence="2" id="KW-0808">Transferase</keyword>
<dbReference type="EMBL" id="MLCA01000013">
    <property type="protein sequence ID" value="MEE7493272.1"/>
    <property type="molecule type" value="Genomic_DNA"/>
</dbReference>
<dbReference type="InterPro" id="IPR053202">
    <property type="entry name" value="EGF_Rcpt_Signaling_Reg"/>
</dbReference>
<dbReference type="GO" id="GO:0032259">
    <property type="term" value="P:methylation"/>
    <property type="evidence" value="ECO:0007669"/>
    <property type="project" value="UniProtKB-KW"/>
</dbReference>
<accession>A0ABU7TTU1</accession>
<evidence type="ECO:0000259" key="1">
    <source>
        <dbReference type="Pfam" id="PF05050"/>
    </source>
</evidence>
<dbReference type="RefSeq" id="WP_331303513.1">
    <property type="nucleotide sequence ID" value="NZ_MLCA01000013.1"/>
</dbReference>
<protein>
    <submittedName>
        <fullName evidence="2">Methyltransferase</fullName>
    </submittedName>
</protein>
<dbReference type="PANTHER" id="PTHR34009:SF2">
    <property type="entry name" value="PROTEIN STAR"/>
    <property type="match status" value="1"/>
</dbReference>
<dbReference type="Pfam" id="PF05050">
    <property type="entry name" value="Methyltransf_21"/>
    <property type="match status" value="1"/>
</dbReference>
<keyword evidence="3" id="KW-1185">Reference proteome</keyword>
<dbReference type="Gene3D" id="3.40.50.150">
    <property type="entry name" value="Vaccinia Virus protein VP39"/>
    <property type="match status" value="1"/>
</dbReference>
<evidence type="ECO:0000313" key="2">
    <source>
        <dbReference type="EMBL" id="MEE7493272.1"/>
    </source>
</evidence>
<organism evidence="2 3">
    <name type="scientific">Methylobacterium oryzae</name>
    <dbReference type="NCBI Taxonomy" id="334852"/>
    <lineage>
        <taxon>Bacteria</taxon>
        <taxon>Pseudomonadati</taxon>
        <taxon>Pseudomonadota</taxon>
        <taxon>Alphaproteobacteria</taxon>
        <taxon>Hyphomicrobiales</taxon>
        <taxon>Methylobacteriaceae</taxon>
        <taxon>Methylobacterium</taxon>
    </lineage>
</organism>
<dbReference type="SUPFAM" id="SSF53335">
    <property type="entry name" value="S-adenosyl-L-methionine-dependent methyltransferases"/>
    <property type="match status" value="1"/>
</dbReference>
<evidence type="ECO:0000313" key="3">
    <source>
        <dbReference type="Proteomes" id="UP001355206"/>
    </source>
</evidence>
<feature type="domain" description="Methyltransferase FkbM" evidence="1">
    <location>
        <begin position="68"/>
        <end position="227"/>
    </location>
</feature>
<dbReference type="PANTHER" id="PTHR34009">
    <property type="entry name" value="PROTEIN STAR"/>
    <property type="match status" value="1"/>
</dbReference>
<sequence>MDVELLTVFNALVNLRDNLEAPPHIVSSELDFLSFAAKRAPLSNAQLLQDLWALYELNEKRNGYFVEFGACDGISLSNTLLLEKAYGWQGALAEPARAWHAALYDNRNCYITDKCVHKSNGVEVLFNEVDIGELSGMDEFAAGDFHSQFRQDKRQYPVQTISLDRFLSEARAPKRIDYMSIDVEGGEFDVLKSFDFTCYDIALISVEHNFSDSRDKIYDLLTGLGYRRRFRQLSLFDDWYVRPDLVATAI</sequence>
<comment type="caution">
    <text evidence="2">The sequence shown here is derived from an EMBL/GenBank/DDBJ whole genome shotgun (WGS) entry which is preliminary data.</text>
</comment>
<gene>
    <name evidence="2" type="ORF">MOTC310_23560</name>
</gene>